<dbReference type="PIRSF" id="PIRSF029792">
    <property type="entry name" value="Pro_racemase"/>
    <property type="match status" value="1"/>
</dbReference>
<dbReference type="STRING" id="187330.AMS58_15410"/>
<evidence type="ECO:0000313" key="4">
    <source>
        <dbReference type="EMBL" id="KPH57999.1"/>
    </source>
</evidence>
<dbReference type="FunFam" id="3.10.310.10:FF:000003">
    <property type="entry name" value="Proline racemase"/>
    <property type="match status" value="1"/>
</dbReference>
<proteinExistence type="inferred from homology"/>
<accession>A0A0N0LVV0</accession>
<name>A0A0N0LVV0_9GAMM</name>
<evidence type="ECO:0000256" key="1">
    <source>
        <dbReference type="ARBA" id="ARBA00001148"/>
    </source>
</evidence>
<gene>
    <name evidence="4" type="ORF">ADS77_18255</name>
</gene>
<comment type="similarity">
    <text evidence="2">Belongs to the proline racemase family.</text>
</comment>
<dbReference type="Pfam" id="PF05544">
    <property type="entry name" value="Pro_racemase"/>
    <property type="match status" value="1"/>
</dbReference>
<dbReference type="PANTHER" id="PTHR33442">
    <property type="entry name" value="TRANS-3-HYDROXY-L-PROLINE DEHYDRATASE"/>
    <property type="match status" value="1"/>
</dbReference>
<reference evidence="4 5" key="1">
    <citation type="submission" date="2015-08" db="EMBL/GenBank/DDBJ databases">
        <title>Draft Genome Sequence of Pseudoalteromonas porphyrae UCD-SED14.</title>
        <authorList>
            <person name="Coil D.A."/>
            <person name="Jospin G."/>
            <person name="Lee R.D."/>
            <person name="Eisen J.A."/>
        </authorList>
    </citation>
    <scope>NUCLEOTIDE SEQUENCE [LARGE SCALE GENOMIC DNA]</scope>
    <source>
        <strain evidence="4 5">UCD-SED14</strain>
    </source>
</reference>
<dbReference type="EMBL" id="LHPH01000027">
    <property type="protein sequence ID" value="KPH57999.1"/>
    <property type="molecule type" value="Genomic_DNA"/>
</dbReference>
<dbReference type="Gene3D" id="3.10.310.10">
    <property type="entry name" value="Diaminopimelate Epimerase, Chain A, domain 1"/>
    <property type="match status" value="2"/>
</dbReference>
<protein>
    <recommendedName>
        <fullName evidence="3">trans-L-3-hydroxyproline dehydratase</fullName>
        <ecNumber evidence="3">4.2.1.77</ecNumber>
    </recommendedName>
</protein>
<comment type="catalytic activity">
    <reaction evidence="1">
        <text>trans-3-hydroxy-L-proline = 1-pyrroline-2-carboxylate + H2O</text>
        <dbReference type="Rhea" id="RHEA:10320"/>
        <dbReference type="ChEBI" id="CHEBI:15377"/>
        <dbReference type="ChEBI" id="CHEBI:39785"/>
        <dbReference type="ChEBI" id="CHEBI:57938"/>
        <dbReference type="EC" id="4.2.1.77"/>
    </reaction>
</comment>
<evidence type="ECO:0000313" key="5">
    <source>
        <dbReference type="Proteomes" id="UP000037848"/>
    </source>
</evidence>
<dbReference type="GO" id="GO:0050346">
    <property type="term" value="F:trans-L-3-hydroxyproline dehydratase activity"/>
    <property type="evidence" value="ECO:0007669"/>
    <property type="project" value="UniProtKB-EC"/>
</dbReference>
<evidence type="ECO:0000256" key="3">
    <source>
        <dbReference type="ARBA" id="ARBA00013105"/>
    </source>
</evidence>
<dbReference type="SFLD" id="SFLDS00028">
    <property type="entry name" value="Proline_Racemase"/>
    <property type="match status" value="1"/>
</dbReference>
<sequence>MSHTLFSHWQQPNNDWLQIHTLDMHTGGEPLRIIVDGFEQLVGNTMLEKRADCLARFDYLRKALMFEPRGHADMYGAVITPAERPDSHFGVLFLHNEGYSTMCGHAIIALATAAKDCRFVEFKDGHNELRIDTPAGLIKAYVELKNNQLQQVYFDNVASFVDKLDVQISLPMFGSVSCDIAFGGAYYAFIDADTLDLSLAPENHEQIISLGKAIKQQVTKQYQPKHPSDNGLGFLYGVIFYSNSQLSQVNHFSRHVCVFAEGELDRSPTGTGVSARAALAFAKGELAVGQSANIESILGSLFNVKIKQSCTFETHAAIIPRVTGSAFITGKHTFLIDPNDPLKQGFIFR</sequence>
<organism evidence="4 5">
    <name type="scientific">Pseudoalteromonas porphyrae</name>
    <dbReference type="NCBI Taxonomy" id="187330"/>
    <lineage>
        <taxon>Bacteria</taxon>
        <taxon>Pseudomonadati</taxon>
        <taxon>Pseudomonadota</taxon>
        <taxon>Gammaproteobacteria</taxon>
        <taxon>Alteromonadales</taxon>
        <taxon>Pseudoalteromonadaceae</taxon>
        <taxon>Pseudoalteromonas</taxon>
    </lineage>
</organism>
<dbReference type="GO" id="GO:0047580">
    <property type="term" value="F:4-hydroxyproline epimerase activity"/>
    <property type="evidence" value="ECO:0007669"/>
    <property type="project" value="TreeGrafter"/>
</dbReference>
<dbReference type="AlphaFoldDB" id="A0A0N0LVV0"/>
<dbReference type="PATRIC" id="fig|187330.3.peg.2298"/>
<dbReference type="InterPro" id="IPR008794">
    <property type="entry name" value="Pro_racemase_fam"/>
</dbReference>
<dbReference type="OrthoDB" id="181267at2"/>
<comment type="caution">
    <text evidence="4">The sequence shown here is derived from an EMBL/GenBank/DDBJ whole genome shotgun (WGS) entry which is preliminary data.</text>
</comment>
<dbReference type="Proteomes" id="UP000037848">
    <property type="component" value="Unassembled WGS sequence"/>
</dbReference>
<dbReference type="EC" id="4.2.1.77" evidence="3"/>
<keyword evidence="5" id="KW-1185">Reference proteome</keyword>
<evidence type="ECO:0000256" key="2">
    <source>
        <dbReference type="ARBA" id="ARBA00007529"/>
    </source>
</evidence>
<dbReference type="RefSeq" id="WP_054455704.1">
    <property type="nucleotide sequence ID" value="NZ_LHPH01000027.1"/>
</dbReference>
<dbReference type="SUPFAM" id="SSF54506">
    <property type="entry name" value="Diaminopimelate epimerase-like"/>
    <property type="match status" value="1"/>
</dbReference>
<dbReference type="PANTHER" id="PTHR33442:SF1">
    <property type="entry name" value="TRANS-3-HYDROXY-L-PROLINE DEHYDRATASE"/>
    <property type="match status" value="1"/>
</dbReference>